<feature type="region of interest" description="Disordered" evidence="1">
    <location>
        <begin position="1"/>
        <end position="86"/>
    </location>
</feature>
<evidence type="ECO:0000313" key="3">
    <source>
        <dbReference type="Proteomes" id="UP000572817"/>
    </source>
</evidence>
<keyword evidence="3" id="KW-1185">Reference proteome</keyword>
<dbReference type="AlphaFoldDB" id="A0A8H4MZ13"/>
<gene>
    <name evidence="2" type="ORF">GTA08_BOTSDO08915</name>
</gene>
<protein>
    <submittedName>
        <fullName evidence="2">Upf0220 domain protein</fullName>
    </submittedName>
</protein>
<feature type="compositionally biased region" description="Basic and acidic residues" evidence="1">
    <location>
        <begin position="47"/>
        <end position="65"/>
    </location>
</feature>
<dbReference type="OrthoDB" id="4188844at2759"/>
<proteinExistence type="predicted"/>
<organism evidence="2 3">
    <name type="scientific">Botryosphaeria dothidea</name>
    <dbReference type="NCBI Taxonomy" id="55169"/>
    <lineage>
        <taxon>Eukaryota</taxon>
        <taxon>Fungi</taxon>
        <taxon>Dikarya</taxon>
        <taxon>Ascomycota</taxon>
        <taxon>Pezizomycotina</taxon>
        <taxon>Dothideomycetes</taxon>
        <taxon>Dothideomycetes incertae sedis</taxon>
        <taxon>Botryosphaeriales</taxon>
        <taxon>Botryosphaeriaceae</taxon>
        <taxon>Botryosphaeria</taxon>
    </lineage>
</organism>
<evidence type="ECO:0000256" key="1">
    <source>
        <dbReference type="SAM" id="MobiDB-lite"/>
    </source>
</evidence>
<dbReference type="EMBL" id="WWBZ02000062">
    <property type="protein sequence ID" value="KAF4302755.1"/>
    <property type="molecule type" value="Genomic_DNA"/>
</dbReference>
<reference evidence="2" key="1">
    <citation type="submission" date="2020-04" db="EMBL/GenBank/DDBJ databases">
        <title>Genome Assembly and Annotation of Botryosphaeria dothidea sdau 11-99, a Latent Pathogen of Apple Fruit Ring Rot in China.</title>
        <authorList>
            <person name="Yu C."/>
            <person name="Diao Y."/>
            <person name="Lu Q."/>
            <person name="Zhao J."/>
            <person name="Cui S."/>
            <person name="Peng C."/>
            <person name="He B."/>
            <person name="Liu H."/>
        </authorList>
    </citation>
    <scope>NUCLEOTIDE SEQUENCE [LARGE SCALE GENOMIC DNA]</scope>
    <source>
        <strain evidence="2">Sdau11-99</strain>
    </source>
</reference>
<sequence length="136" mass="15399">MSTRPQPPHRTTTASGMRRNLFSSNLSRRPTGPSSTSATSATTLQLADEHAEDRDIVARDEEGNYRLEMPNVGPLPRDDAREEREVESRLIETYRKHQQHIEPNELKATLQASLQAKAESLDEDKWMFEGDDPLPS</sequence>
<feature type="compositionally biased region" description="Low complexity" evidence="1">
    <location>
        <begin position="18"/>
        <end position="43"/>
    </location>
</feature>
<accession>A0A8H4MZ13</accession>
<dbReference type="Proteomes" id="UP000572817">
    <property type="component" value="Unassembled WGS sequence"/>
</dbReference>
<feature type="compositionally biased region" description="Basic and acidic residues" evidence="1">
    <location>
        <begin position="119"/>
        <end position="128"/>
    </location>
</feature>
<evidence type="ECO:0000313" key="2">
    <source>
        <dbReference type="EMBL" id="KAF4302755.1"/>
    </source>
</evidence>
<name>A0A8H4MZ13_9PEZI</name>
<feature type="compositionally biased region" description="Basic and acidic residues" evidence="1">
    <location>
        <begin position="76"/>
        <end position="86"/>
    </location>
</feature>
<comment type="caution">
    <text evidence="2">The sequence shown here is derived from an EMBL/GenBank/DDBJ whole genome shotgun (WGS) entry which is preliminary data.</text>
</comment>
<feature type="region of interest" description="Disordered" evidence="1">
    <location>
        <begin position="116"/>
        <end position="136"/>
    </location>
</feature>